<gene>
    <name evidence="2" type="ORF">CEXT_447011</name>
</gene>
<reference evidence="2 3" key="1">
    <citation type="submission" date="2021-06" db="EMBL/GenBank/DDBJ databases">
        <title>Caerostris extrusa draft genome.</title>
        <authorList>
            <person name="Kono N."/>
            <person name="Arakawa K."/>
        </authorList>
    </citation>
    <scope>NUCLEOTIDE SEQUENCE [LARGE SCALE GENOMIC DNA]</scope>
</reference>
<proteinExistence type="predicted"/>
<comment type="caution">
    <text evidence="2">The sequence shown here is derived from an EMBL/GenBank/DDBJ whole genome shotgun (WGS) entry which is preliminary data.</text>
</comment>
<organism evidence="2 3">
    <name type="scientific">Caerostris extrusa</name>
    <name type="common">Bark spider</name>
    <name type="synonym">Caerostris bankana</name>
    <dbReference type="NCBI Taxonomy" id="172846"/>
    <lineage>
        <taxon>Eukaryota</taxon>
        <taxon>Metazoa</taxon>
        <taxon>Ecdysozoa</taxon>
        <taxon>Arthropoda</taxon>
        <taxon>Chelicerata</taxon>
        <taxon>Arachnida</taxon>
        <taxon>Araneae</taxon>
        <taxon>Araneomorphae</taxon>
        <taxon>Entelegynae</taxon>
        <taxon>Araneoidea</taxon>
        <taxon>Araneidae</taxon>
        <taxon>Caerostris</taxon>
    </lineage>
</organism>
<sequence>MQPTASPNSPKHQDYPKSQIINLTEYVKTSVSPSASEQPVAPNGPKHKSQPIRTKHQYHTMPPNVNIIKLSKT</sequence>
<dbReference type="EMBL" id="BPLR01016951">
    <property type="protein sequence ID" value="GIY87554.1"/>
    <property type="molecule type" value="Genomic_DNA"/>
</dbReference>
<feature type="compositionally biased region" description="Basic residues" evidence="1">
    <location>
        <begin position="45"/>
        <end position="58"/>
    </location>
</feature>
<evidence type="ECO:0000313" key="3">
    <source>
        <dbReference type="Proteomes" id="UP001054945"/>
    </source>
</evidence>
<feature type="compositionally biased region" description="Polar residues" evidence="1">
    <location>
        <begin position="28"/>
        <end position="37"/>
    </location>
</feature>
<protein>
    <submittedName>
        <fullName evidence="2">Uncharacterized protein</fullName>
    </submittedName>
</protein>
<name>A0AAV4X0K4_CAEEX</name>
<keyword evidence="3" id="KW-1185">Reference proteome</keyword>
<feature type="region of interest" description="Disordered" evidence="1">
    <location>
        <begin position="28"/>
        <end position="73"/>
    </location>
</feature>
<evidence type="ECO:0000256" key="1">
    <source>
        <dbReference type="SAM" id="MobiDB-lite"/>
    </source>
</evidence>
<accession>A0AAV4X0K4</accession>
<dbReference type="AlphaFoldDB" id="A0AAV4X0K4"/>
<dbReference type="Proteomes" id="UP001054945">
    <property type="component" value="Unassembled WGS sequence"/>
</dbReference>
<evidence type="ECO:0000313" key="2">
    <source>
        <dbReference type="EMBL" id="GIY87554.1"/>
    </source>
</evidence>